<sequence length="242" mass="25555">MSEDFAVVEGSAEFEGSAMIEGMDTASGPLRVVIAEDNAILRDGLTALLAERGFEVVAAVGDATGLHVAVADHAPDVAVVDVRMPPSFTDEGLLAALALRRGHPGTGVLVFSQWIETRYATELLAAGAGGVGYLLKDRVADVTDFVAALRRVATGGTALDPEVVSQLMGAARQQDSLARLTPREREVLESMAQGLSNSAIAQALTVTERAVEKHIGNIFTKLELPPSDLHHRRVLAVLRLKG</sequence>
<dbReference type="Pfam" id="PF00072">
    <property type="entry name" value="Response_reg"/>
    <property type="match status" value="1"/>
</dbReference>
<dbReference type="InterPro" id="IPR000792">
    <property type="entry name" value="Tscrpt_reg_LuxR_C"/>
</dbReference>
<keyword evidence="4" id="KW-0804">Transcription</keyword>
<evidence type="ECO:0000256" key="5">
    <source>
        <dbReference type="PROSITE-ProRule" id="PRU00169"/>
    </source>
</evidence>
<evidence type="ECO:0000256" key="3">
    <source>
        <dbReference type="ARBA" id="ARBA00023125"/>
    </source>
</evidence>
<evidence type="ECO:0000313" key="10">
    <source>
        <dbReference type="Proteomes" id="UP000037179"/>
    </source>
</evidence>
<dbReference type="InterPro" id="IPR039420">
    <property type="entry name" value="WalR-like"/>
</dbReference>
<dbReference type="KEGG" id="nsr:NS506_01128"/>
<dbReference type="Proteomes" id="UP000180166">
    <property type="component" value="Chromosome"/>
</dbReference>
<keyword evidence="2" id="KW-0805">Transcription regulation</keyword>
<dbReference type="SUPFAM" id="SSF52172">
    <property type="entry name" value="CheY-like"/>
    <property type="match status" value="1"/>
</dbReference>
<dbReference type="Proteomes" id="UP000037179">
    <property type="component" value="Unassembled WGS sequence"/>
</dbReference>
<dbReference type="InterPro" id="IPR016032">
    <property type="entry name" value="Sig_transdc_resp-reg_C-effctor"/>
</dbReference>
<dbReference type="CDD" id="cd06170">
    <property type="entry name" value="LuxR_C_like"/>
    <property type="match status" value="1"/>
</dbReference>
<dbReference type="SUPFAM" id="SSF46894">
    <property type="entry name" value="C-terminal effector domain of the bipartite response regulators"/>
    <property type="match status" value="1"/>
</dbReference>
<accession>A0ABC9YPY3</accession>
<dbReference type="PRINTS" id="PR00038">
    <property type="entry name" value="HTHLUXR"/>
</dbReference>
<evidence type="ECO:0000259" key="6">
    <source>
        <dbReference type="PROSITE" id="PS50043"/>
    </source>
</evidence>
<dbReference type="InterPro" id="IPR058245">
    <property type="entry name" value="NreC/VraR/RcsB-like_REC"/>
</dbReference>
<name>A0ABC9YPY3_9NOCA</name>
<evidence type="ECO:0000313" key="8">
    <source>
        <dbReference type="EMBL" id="APA95201.1"/>
    </source>
</evidence>
<protein>
    <submittedName>
        <fullName evidence="9">LuxR family transcriptional regulator</fullName>
    </submittedName>
    <submittedName>
        <fullName evidence="8">Transcriptional regulatory protein pdtaR</fullName>
    </submittedName>
</protein>
<dbReference type="SMART" id="SM00421">
    <property type="entry name" value="HTH_LUXR"/>
    <property type="match status" value="1"/>
</dbReference>
<dbReference type="Gene3D" id="3.40.50.2300">
    <property type="match status" value="1"/>
</dbReference>
<feature type="domain" description="Response regulatory" evidence="7">
    <location>
        <begin position="31"/>
        <end position="151"/>
    </location>
</feature>
<reference evidence="10" key="1">
    <citation type="submission" date="2015-07" db="EMBL/GenBank/DDBJ databases">
        <title>Nocardia seriolae U-1 whole genome shotgun sequence.</title>
        <authorList>
            <person name="Imajoh M."/>
            <person name="Fukumoto Y."/>
            <person name="Sukeda M."/>
            <person name="Yamane J."/>
            <person name="Yamasaki K."/>
            <person name="Shimizu M."/>
            <person name="Ohnishi K."/>
            <person name="Oshima S."/>
        </authorList>
    </citation>
    <scope>NUCLEOTIDE SEQUENCE [LARGE SCALE GENOMIC DNA]</scope>
    <source>
        <strain evidence="10">U-1</strain>
    </source>
</reference>
<evidence type="ECO:0000256" key="1">
    <source>
        <dbReference type="ARBA" id="ARBA00022553"/>
    </source>
</evidence>
<feature type="domain" description="HTH luxR-type" evidence="6">
    <location>
        <begin position="173"/>
        <end position="242"/>
    </location>
</feature>
<evidence type="ECO:0000313" key="9">
    <source>
        <dbReference type="EMBL" id="GAP27143.1"/>
    </source>
</evidence>
<dbReference type="EMBL" id="BBYQ01000014">
    <property type="protein sequence ID" value="GAP27143.1"/>
    <property type="molecule type" value="Genomic_DNA"/>
</dbReference>
<proteinExistence type="predicted"/>
<dbReference type="SMART" id="SM00448">
    <property type="entry name" value="REC"/>
    <property type="match status" value="1"/>
</dbReference>
<evidence type="ECO:0000256" key="2">
    <source>
        <dbReference type="ARBA" id="ARBA00023015"/>
    </source>
</evidence>
<keyword evidence="10" id="KW-1185">Reference proteome</keyword>
<gene>
    <name evidence="8" type="ORF">NS506_01128</name>
    <name evidence="9" type="ORF">NSK11_contig00014-0073</name>
</gene>
<dbReference type="Pfam" id="PF00196">
    <property type="entry name" value="GerE"/>
    <property type="match status" value="1"/>
</dbReference>
<keyword evidence="1 5" id="KW-0597">Phosphoprotein</keyword>
<dbReference type="CDD" id="cd17535">
    <property type="entry name" value="REC_NarL-like"/>
    <property type="match status" value="1"/>
</dbReference>
<dbReference type="AlphaFoldDB" id="A0ABC9YPY3"/>
<reference evidence="8 11" key="3">
    <citation type="submission" date="2016-10" db="EMBL/GenBank/DDBJ databases">
        <title>Genome sequence of Nocardia seriolae strain EM150506, isolated from Anguila japonica.</title>
        <authorList>
            <person name="Han H.-J."/>
        </authorList>
    </citation>
    <scope>NUCLEOTIDE SEQUENCE [LARGE SCALE GENOMIC DNA]</scope>
    <source>
        <strain evidence="8 11">EM150506</strain>
    </source>
</reference>
<dbReference type="GO" id="GO:0003677">
    <property type="term" value="F:DNA binding"/>
    <property type="evidence" value="ECO:0007669"/>
    <property type="project" value="UniProtKB-KW"/>
</dbReference>
<organism evidence="9 10">
    <name type="scientific">Nocardia seriolae</name>
    <dbReference type="NCBI Taxonomy" id="37332"/>
    <lineage>
        <taxon>Bacteria</taxon>
        <taxon>Bacillati</taxon>
        <taxon>Actinomycetota</taxon>
        <taxon>Actinomycetes</taxon>
        <taxon>Mycobacteriales</taxon>
        <taxon>Nocardiaceae</taxon>
        <taxon>Nocardia</taxon>
    </lineage>
</organism>
<evidence type="ECO:0000256" key="4">
    <source>
        <dbReference type="ARBA" id="ARBA00023163"/>
    </source>
</evidence>
<dbReference type="EMBL" id="CP017839">
    <property type="protein sequence ID" value="APA95201.1"/>
    <property type="molecule type" value="Genomic_DNA"/>
</dbReference>
<evidence type="ECO:0000259" key="7">
    <source>
        <dbReference type="PROSITE" id="PS50110"/>
    </source>
</evidence>
<dbReference type="InterPro" id="IPR011006">
    <property type="entry name" value="CheY-like_superfamily"/>
</dbReference>
<dbReference type="PANTHER" id="PTHR43214">
    <property type="entry name" value="TWO-COMPONENT RESPONSE REGULATOR"/>
    <property type="match status" value="1"/>
</dbReference>
<dbReference type="InterPro" id="IPR001789">
    <property type="entry name" value="Sig_transdc_resp-reg_receiver"/>
</dbReference>
<feature type="modified residue" description="4-aspartylphosphate" evidence="5">
    <location>
        <position position="81"/>
    </location>
</feature>
<dbReference type="PROSITE" id="PS50110">
    <property type="entry name" value="RESPONSE_REGULATORY"/>
    <property type="match status" value="1"/>
</dbReference>
<dbReference type="PROSITE" id="PS50043">
    <property type="entry name" value="HTH_LUXR_2"/>
    <property type="match status" value="1"/>
</dbReference>
<evidence type="ECO:0000313" key="11">
    <source>
        <dbReference type="Proteomes" id="UP000180166"/>
    </source>
</evidence>
<keyword evidence="3" id="KW-0238">DNA-binding</keyword>
<dbReference type="PANTHER" id="PTHR43214:SF24">
    <property type="entry name" value="TRANSCRIPTIONAL REGULATORY PROTEIN NARL-RELATED"/>
    <property type="match status" value="1"/>
</dbReference>
<reference evidence="9 10" key="2">
    <citation type="journal article" date="2016" name="Genome Announc.">
        <title>Draft Genome Sequence of Erythromycin- and Oxytetracycline-Sensitive Nocardia seriolae Strain U-1 (NBRC 110359).</title>
        <authorList>
            <person name="Imajoh M."/>
            <person name="Sukeda M."/>
            <person name="Shimizu M."/>
            <person name="Yamane J."/>
            <person name="Ohnishi K."/>
            <person name="Oshima S."/>
        </authorList>
    </citation>
    <scope>NUCLEOTIDE SEQUENCE [LARGE SCALE GENOMIC DNA]</scope>
    <source>
        <strain evidence="9 10">U-1</strain>
    </source>
</reference>